<protein>
    <recommendedName>
        <fullName evidence="4">Secreted protein</fullName>
    </recommendedName>
</protein>
<dbReference type="OrthoDB" id="4376511at2"/>
<gene>
    <name evidence="2" type="ORF">nbrc107697_31440</name>
</gene>
<dbReference type="RefSeq" id="WP_161928423.1">
    <property type="nucleotide sequence ID" value="NZ_BJOU01000017.1"/>
</dbReference>
<comment type="caution">
    <text evidence="2">The sequence shown here is derived from an EMBL/GenBank/DDBJ whole genome shotgun (WGS) entry which is preliminary data.</text>
</comment>
<keyword evidence="3" id="KW-1185">Reference proteome</keyword>
<evidence type="ECO:0000313" key="3">
    <source>
        <dbReference type="Proteomes" id="UP000444980"/>
    </source>
</evidence>
<keyword evidence="1" id="KW-0732">Signal</keyword>
<proteinExistence type="predicted"/>
<evidence type="ECO:0000256" key="1">
    <source>
        <dbReference type="SAM" id="SignalP"/>
    </source>
</evidence>
<reference evidence="3" key="1">
    <citation type="submission" date="2019-06" db="EMBL/GenBank/DDBJ databases">
        <title>Gordonia isolated from sludge of a wastewater treatment plant.</title>
        <authorList>
            <person name="Tamura T."/>
            <person name="Aoyama K."/>
            <person name="Kang Y."/>
            <person name="Saito S."/>
            <person name="Akiyama N."/>
            <person name="Yazawa K."/>
            <person name="Gonoi T."/>
            <person name="Mikami Y."/>
        </authorList>
    </citation>
    <scope>NUCLEOTIDE SEQUENCE [LARGE SCALE GENOMIC DNA]</scope>
    <source>
        <strain evidence="3">NBRC 107697</strain>
    </source>
</reference>
<feature type="signal peptide" evidence="1">
    <location>
        <begin position="1"/>
        <end position="23"/>
    </location>
</feature>
<organism evidence="2 3">
    <name type="scientific">Gordonia crocea</name>
    <dbReference type="NCBI Taxonomy" id="589162"/>
    <lineage>
        <taxon>Bacteria</taxon>
        <taxon>Bacillati</taxon>
        <taxon>Actinomycetota</taxon>
        <taxon>Actinomycetes</taxon>
        <taxon>Mycobacteriales</taxon>
        <taxon>Gordoniaceae</taxon>
        <taxon>Gordonia</taxon>
    </lineage>
</organism>
<dbReference type="Proteomes" id="UP000444980">
    <property type="component" value="Unassembled WGS sequence"/>
</dbReference>
<name>A0A7I9V127_9ACTN</name>
<dbReference type="EMBL" id="BJOU01000017">
    <property type="protein sequence ID" value="GED99105.1"/>
    <property type="molecule type" value="Genomic_DNA"/>
</dbReference>
<sequence>MNTVKRLFAILALSAGVATLLVAAPTPAAEAAGPPSARVCARLGGGPYVGPMTITNRNFWDFGAKRTLNSSPRGCMVFKGLQPRRAYRVVVDRVFSSCNTGTRPDGTTYRWGSEGHEVGASRWLVTKRTGVTDLGTFRVRRTWIAC</sequence>
<evidence type="ECO:0008006" key="4">
    <source>
        <dbReference type="Google" id="ProtNLM"/>
    </source>
</evidence>
<evidence type="ECO:0000313" key="2">
    <source>
        <dbReference type="EMBL" id="GED99105.1"/>
    </source>
</evidence>
<dbReference type="AlphaFoldDB" id="A0A7I9V127"/>
<feature type="chain" id="PRO_5038721911" description="Secreted protein" evidence="1">
    <location>
        <begin position="24"/>
        <end position="146"/>
    </location>
</feature>
<accession>A0A7I9V127</accession>